<dbReference type="EMBL" id="HG937692">
    <property type="protein sequence ID" value="CDP36829.1"/>
    <property type="molecule type" value="Genomic_DNA"/>
</dbReference>
<accession>A0A060T7R5</accession>
<dbReference type="PhylomeDB" id="A0A060T7R5"/>
<dbReference type="InterPro" id="IPR023214">
    <property type="entry name" value="HAD_sf"/>
</dbReference>
<protein>
    <submittedName>
        <fullName evidence="1">ARAD1B21956p</fullName>
    </submittedName>
</protein>
<dbReference type="PANTHER" id="PTHR28181:SF1">
    <property type="entry name" value="COLD TOLERANCE PROTEIN 1"/>
    <property type="match status" value="1"/>
</dbReference>
<dbReference type="Gene3D" id="3.40.50.1000">
    <property type="entry name" value="HAD superfamily/HAD-like"/>
    <property type="match status" value="1"/>
</dbReference>
<reference evidence="1" key="2">
    <citation type="submission" date="2014-06" db="EMBL/GenBank/DDBJ databases">
        <title>The complete genome of Blastobotrys (Arxula) adeninivorans LS3 - a yeast of biotechnological interest.</title>
        <authorList>
            <person name="Kunze G."/>
            <person name="Gaillardin C."/>
            <person name="Czernicka M."/>
            <person name="Durrens P."/>
            <person name="Martin T."/>
            <person name="Boer E."/>
            <person name="Gabaldon T."/>
            <person name="Cruz J."/>
            <person name="Talla E."/>
            <person name="Marck C."/>
            <person name="Goffeau A."/>
            <person name="Barbe V."/>
            <person name="Baret P."/>
            <person name="Baronian K."/>
            <person name="Beier S."/>
            <person name="Bleykasten C."/>
            <person name="Bode R."/>
            <person name="Casaregola S."/>
            <person name="Despons L."/>
            <person name="Fairhead C."/>
            <person name="Giersberg M."/>
            <person name="Gierski P."/>
            <person name="Hahnel U."/>
            <person name="Hartmann A."/>
            <person name="Jankowska D."/>
            <person name="Jubin C."/>
            <person name="Jung P."/>
            <person name="Lafontaine I."/>
            <person name="Leh-Louis V."/>
            <person name="Lemaire M."/>
            <person name="Marcet-Houben M."/>
            <person name="Mascher M."/>
            <person name="Morel G."/>
            <person name="Richard G.-F."/>
            <person name="Riechen J."/>
            <person name="Sacerdot C."/>
            <person name="Sarkar A."/>
            <person name="Savel G."/>
            <person name="Schacherer J."/>
            <person name="Sherman D."/>
            <person name="Straub M.-L."/>
            <person name="Stein N."/>
            <person name="Thierry A."/>
            <person name="Trautwein-Schult A."/>
            <person name="Westhof E."/>
            <person name="Worch S."/>
            <person name="Dujon B."/>
            <person name="Souciet J.-L."/>
            <person name="Wincker P."/>
            <person name="Scholz U."/>
            <person name="Neuveglise N."/>
        </authorList>
    </citation>
    <scope>NUCLEOTIDE SEQUENCE</scope>
    <source>
        <strain evidence="1">LS3</strain>
    </source>
</reference>
<dbReference type="Pfam" id="PF12710">
    <property type="entry name" value="HAD"/>
    <property type="match status" value="1"/>
</dbReference>
<organism evidence="1">
    <name type="scientific">Blastobotrys adeninivorans</name>
    <name type="common">Yeast</name>
    <name type="synonym">Arxula adeninivorans</name>
    <dbReference type="NCBI Taxonomy" id="409370"/>
    <lineage>
        <taxon>Eukaryota</taxon>
        <taxon>Fungi</taxon>
        <taxon>Dikarya</taxon>
        <taxon>Ascomycota</taxon>
        <taxon>Saccharomycotina</taxon>
        <taxon>Dipodascomycetes</taxon>
        <taxon>Dipodascales</taxon>
        <taxon>Trichomonascaceae</taxon>
        <taxon>Blastobotrys</taxon>
    </lineage>
</organism>
<name>A0A060T7R5_BLAAD</name>
<evidence type="ECO:0000313" key="1">
    <source>
        <dbReference type="EMBL" id="CDP36829.1"/>
    </source>
</evidence>
<proteinExistence type="predicted"/>
<dbReference type="InterPro" id="IPR050849">
    <property type="entry name" value="HAD-like_hydrolase_phosphatase"/>
</dbReference>
<gene>
    <name evidence="1" type="ORF">GNLVRS02_ARAD1B21956g</name>
</gene>
<dbReference type="SUPFAM" id="SSF56784">
    <property type="entry name" value="HAD-like"/>
    <property type="match status" value="1"/>
</dbReference>
<dbReference type="InterPro" id="IPR036412">
    <property type="entry name" value="HAD-like_sf"/>
</dbReference>
<dbReference type="PANTHER" id="PTHR28181">
    <property type="entry name" value="UPF0655 PROTEIN YCR015C"/>
    <property type="match status" value="1"/>
</dbReference>
<sequence>MAGGYRLLFDMHKWRAWAAVVREPTRILFNLGKESRKTSTHRMIVAVDWDDTVTAKDSLSIVAQSAYVHKPEFVPKWDYFVDSYLKDYDRYVQDGGNARKSLQEERQFLSGLISVEEASVRRVEESGLFSGVPLDTVLSQAKDVQVKPKWWDLYDKLVQRKVPVAIVSINWSAELIREVFRLSGRDPTAVEVRANQLSVVDGICTGRLSEGRERLRTADDKERIIKEFADRYGKVVYVGDSSTDTLALAESEVGIVMRNKALYEKLQRFGVSVQIIDDWHEFTTLQGIDVN</sequence>
<reference evidence="1" key="1">
    <citation type="submission" date="2014-02" db="EMBL/GenBank/DDBJ databases">
        <authorList>
            <person name="Genoscope - CEA"/>
        </authorList>
    </citation>
    <scope>NUCLEOTIDE SEQUENCE</scope>
    <source>
        <strain evidence="1">LS3</strain>
    </source>
</reference>
<dbReference type="AlphaFoldDB" id="A0A060T7R5"/>